<feature type="binding site" evidence="1">
    <location>
        <position position="126"/>
    </location>
    <ligand>
        <name>Mg(2+)</name>
        <dbReference type="ChEBI" id="CHEBI:18420"/>
        <label>1</label>
    </ligand>
</feature>
<feature type="binding site" evidence="1">
    <location>
        <position position="151"/>
    </location>
    <ligand>
        <name>ATP</name>
        <dbReference type="ChEBI" id="CHEBI:30616"/>
    </ligand>
</feature>
<proteinExistence type="inferred from homology"/>
<dbReference type="InterPro" id="IPR036921">
    <property type="entry name" value="PurM-like_N_sf"/>
</dbReference>
<dbReference type="PANTHER" id="PTHR30270">
    <property type="entry name" value="THIAMINE-MONOPHOSPHATE KINASE"/>
    <property type="match status" value="1"/>
</dbReference>
<comment type="caution">
    <text evidence="1">Lacks conserved residue(s) required for the propagation of feature annotation.</text>
</comment>
<comment type="catalytic activity">
    <reaction evidence="1">
        <text>thiamine phosphate + ATP = thiamine diphosphate + ADP</text>
        <dbReference type="Rhea" id="RHEA:15913"/>
        <dbReference type="ChEBI" id="CHEBI:30616"/>
        <dbReference type="ChEBI" id="CHEBI:37575"/>
        <dbReference type="ChEBI" id="CHEBI:58937"/>
        <dbReference type="ChEBI" id="CHEBI:456216"/>
        <dbReference type="EC" id="2.7.4.16"/>
    </reaction>
</comment>
<feature type="binding site" evidence="1">
    <location>
        <position position="218"/>
    </location>
    <ligand>
        <name>Mg(2+)</name>
        <dbReference type="ChEBI" id="CHEBI:18420"/>
        <label>5</label>
    </ligand>
</feature>
<dbReference type="Gene3D" id="3.90.650.10">
    <property type="entry name" value="PurM-like C-terminal domain"/>
    <property type="match status" value="1"/>
</dbReference>
<comment type="pathway">
    <text evidence="1">Cofactor biosynthesis; thiamine diphosphate biosynthesis; thiamine diphosphate from thiamine phosphate: step 1/1.</text>
</comment>
<dbReference type="Gene3D" id="3.30.1330.10">
    <property type="entry name" value="PurM-like, N-terminal domain"/>
    <property type="match status" value="1"/>
</dbReference>
<name>A0A7J3Y054_9CREN</name>
<dbReference type="InterPro" id="IPR006283">
    <property type="entry name" value="ThiL-like"/>
</dbReference>
<dbReference type="AlphaFoldDB" id="A0A7J3Y054"/>
<feature type="binding site" evidence="1">
    <location>
        <position position="217"/>
    </location>
    <ligand>
        <name>ATP</name>
        <dbReference type="ChEBI" id="CHEBI:30616"/>
    </ligand>
</feature>
<evidence type="ECO:0000313" key="4">
    <source>
        <dbReference type="EMBL" id="HHP68231.1"/>
    </source>
</evidence>
<dbReference type="GO" id="GO:0000287">
    <property type="term" value="F:magnesium ion binding"/>
    <property type="evidence" value="ECO:0007669"/>
    <property type="project" value="UniProtKB-UniRule"/>
</dbReference>
<keyword evidence="1" id="KW-0067">ATP-binding</keyword>
<sequence length="329" mass="35689">MKLGEISEKSFIEGVLVKYLAGKPALSHLEFPDDASDFIPLAPRTVVSVDASSIASVKLPWRSMGDAAWSIASGAVSDHVAKASRPAYAFVSMGLAPDMSVEEAESILEGLNQAFTHYGVKWLGGDTNRSGDPWISVTIVGFTTAKKPPSRRGAREGDVLVVTGRYGAMGYAVARGFNEAARQTWVVENTRRPLVDLRVGTVIALNYKSVHASMDVSDGLGYTLLEVARSSNVGLKIRRPPLLYNEVYEVCDGKLECLYELALNGGEEYGVVMAVDRDGLKKVLEDLDSYDVEYEVVGEVSSGGGLIVEGLASTRIYRWDQFAGYVKYI</sequence>
<keyword evidence="1" id="KW-0808">Transferase</keyword>
<dbReference type="InterPro" id="IPR036676">
    <property type="entry name" value="PurM-like_C_sf"/>
</dbReference>
<feature type="binding site" evidence="1">
    <location>
        <position position="34"/>
    </location>
    <ligand>
        <name>Mg(2+)</name>
        <dbReference type="ChEBI" id="CHEBI:18420"/>
        <label>3</label>
    </ligand>
</feature>
<dbReference type="Pfam" id="PF02769">
    <property type="entry name" value="AIRS_C"/>
    <property type="match status" value="1"/>
</dbReference>
<dbReference type="GO" id="GO:0009030">
    <property type="term" value="F:thiamine-phosphate kinase activity"/>
    <property type="evidence" value="ECO:0007669"/>
    <property type="project" value="UniProtKB-UniRule"/>
</dbReference>
<dbReference type="Pfam" id="PF00586">
    <property type="entry name" value="AIRS"/>
    <property type="match status" value="1"/>
</dbReference>
<comment type="similarity">
    <text evidence="1">Belongs to the thiamine-monophosphate kinase family.</text>
</comment>
<dbReference type="InterPro" id="IPR016188">
    <property type="entry name" value="PurM-like_N"/>
</dbReference>
<dbReference type="InterPro" id="IPR010918">
    <property type="entry name" value="PurM-like_C_dom"/>
</dbReference>
<feature type="binding site" evidence="1">
    <location>
        <position position="34"/>
    </location>
    <ligand>
        <name>Mg(2+)</name>
        <dbReference type="ChEBI" id="CHEBI:18420"/>
        <label>4</label>
    </ligand>
</feature>
<dbReference type="HAMAP" id="MF_02128">
    <property type="entry name" value="TMP_kinase"/>
    <property type="match status" value="1"/>
</dbReference>
<evidence type="ECO:0000256" key="1">
    <source>
        <dbReference type="HAMAP-Rule" id="MF_02128"/>
    </source>
</evidence>
<keyword evidence="1" id="KW-0547">Nucleotide-binding</keyword>
<feature type="binding site" evidence="1">
    <location>
        <position position="50"/>
    </location>
    <ligand>
        <name>Mg(2+)</name>
        <dbReference type="ChEBI" id="CHEBI:18420"/>
        <label>2</label>
    </ligand>
</feature>
<feature type="domain" description="PurM-like N-terminal" evidence="2">
    <location>
        <begin position="45"/>
        <end position="142"/>
    </location>
</feature>
<dbReference type="EMBL" id="DRYK01000066">
    <property type="protein sequence ID" value="HHP68231.1"/>
    <property type="molecule type" value="Genomic_DNA"/>
</dbReference>
<feature type="binding site" evidence="1">
    <location>
        <position position="325"/>
    </location>
    <ligand>
        <name>substrate</name>
    </ligand>
</feature>
<reference evidence="4" key="1">
    <citation type="journal article" date="2020" name="mSystems">
        <title>Genome- and Community-Level Interaction Insights into Carbon Utilization and Element Cycling Functions of Hydrothermarchaeota in Hydrothermal Sediment.</title>
        <authorList>
            <person name="Zhou Z."/>
            <person name="Liu Y."/>
            <person name="Xu W."/>
            <person name="Pan J."/>
            <person name="Luo Z.H."/>
            <person name="Li M."/>
        </authorList>
    </citation>
    <scope>NUCLEOTIDE SEQUENCE [LARGE SCALE GENOMIC DNA]</scope>
    <source>
        <strain evidence="4">SpSt-110</strain>
    </source>
</reference>
<keyword evidence="1" id="KW-0460">Magnesium</keyword>
<feature type="binding site" evidence="1">
    <location>
        <position position="78"/>
    </location>
    <ligand>
        <name>Mg(2+)</name>
        <dbReference type="ChEBI" id="CHEBI:18420"/>
        <label>3</label>
    </ligand>
</feature>
<dbReference type="PIRSF" id="PIRSF005303">
    <property type="entry name" value="Thiam_monoph_kin"/>
    <property type="match status" value="1"/>
</dbReference>
<feature type="binding site" evidence="1">
    <location>
        <begin position="125"/>
        <end position="126"/>
    </location>
    <ligand>
        <name>ATP</name>
        <dbReference type="ChEBI" id="CHEBI:30616"/>
    </ligand>
</feature>
<feature type="binding site" evidence="1">
    <location>
        <position position="48"/>
    </location>
    <ligand>
        <name>Mg(2+)</name>
        <dbReference type="ChEBI" id="CHEBI:18420"/>
        <label>4</label>
    </ligand>
</feature>
<dbReference type="PANTHER" id="PTHR30270:SF0">
    <property type="entry name" value="THIAMINE-MONOPHOSPHATE KINASE"/>
    <property type="match status" value="1"/>
</dbReference>
<keyword evidence="1 4" id="KW-0418">Kinase</keyword>
<dbReference type="CDD" id="cd02194">
    <property type="entry name" value="ThiL"/>
    <property type="match status" value="1"/>
</dbReference>
<dbReference type="SUPFAM" id="SSF55326">
    <property type="entry name" value="PurM N-terminal domain-like"/>
    <property type="match status" value="1"/>
</dbReference>
<feature type="binding site" evidence="1">
    <location>
        <position position="215"/>
    </location>
    <ligand>
        <name>Mg(2+)</name>
        <dbReference type="ChEBI" id="CHEBI:18420"/>
        <label>3</label>
    </ligand>
</feature>
<dbReference type="GO" id="GO:0009228">
    <property type="term" value="P:thiamine biosynthetic process"/>
    <property type="evidence" value="ECO:0007669"/>
    <property type="project" value="UniProtKB-KW"/>
</dbReference>
<accession>A0A7J3Y054</accession>
<dbReference type="SUPFAM" id="SSF56042">
    <property type="entry name" value="PurM C-terminal domain-like"/>
    <property type="match status" value="1"/>
</dbReference>
<organism evidence="4">
    <name type="scientific">Thermogladius calderae</name>
    <dbReference type="NCBI Taxonomy" id="1200300"/>
    <lineage>
        <taxon>Archaea</taxon>
        <taxon>Thermoproteota</taxon>
        <taxon>Thermoprotei</taxon>
        <taxon>Desulfurococcales</taxon>
        <taxon>Desulfurococcaceae</taxon>
        <taxon>Thermogladius</taxon>
    </lineage>
</organism>
<comment type="miscellaneous">
    <text evidence="1">Reaction mechanism of ThiL seems to utilize a direct, inline transfer of the gamma-phosphate of ATP to TMP rather than a phosphorylated enzyme intermediate.</text>
</comment>
<feature type="binding site" evidence="1">
    <location>
        <position position="78"/>
    </location>
    <ligand>
        <name>Mg(2+)</name>
        <dbReference type="ChEBI" id="CHEBI:18420"/>
        <label>2</label>
    </ligand>
</feature>
<keyword evidence="1" id="KW-0479">Metal-binding</keyword>
<feature type="binding site" evidence="1">
    <location>
        <position position="78"/>
    </location>
    <ligand>
        <name>Mg(2+)</name>
        <dbReference type="ChEBI" id="CHEBI:18420"/>
        <label>4</label>
    </ligand>
</feature>
<protein>
    <recommendedName>
        <fullName evidence="1">Thiamine-monophosphate kinase</fullName>
        <shortName evidence="1">TMP kinase</shortName>
        <shortName evidence="1">Thiamine-phosphate kinase</shortName>
        <ecNumber evidence="1">2.7.4.16</ecNumber>
    </recommendedName>
</protein>
<keyword evidence="1" id="KW-0784">Thiamine biosynthesis</keyword>
<feature type="binding site" evidence="1">
    <location>
        <position position="50"/>
    </location>
    <ligand>
        <name>Mg(2+)</name>
        <dbReference type="ChEBI" id="CHEBI:18420"/>
        <label>1</label>
    </ligand>
</feature>
<comment type="function">
    <text evidence="1">Catalyzes the ATP-dependent phosphorylation of thiamine-monophosphate (TMP) to form thiamine-pyrophosphate (TPP), the active form of vitamin B1.</text>
</comment>
<evidence type="ECO:0000259" key="2">
    <source>
        <dbReference type="Pfam" id="PF00586"/>
    </source>
</evidence>
<evidence type="ECO:0000259" key="3">
    <source>
        <dbReference type="Pfam" id="PF02769"/>
    </source>
</evidence>
<gene>
    <name evidence="1" type="primary">thiL</name>
    <name evidence="4" type="ORF">ENM60_05555</name>
</gene>
<feature type="domain" description="PurM-like C-terminal" evidence="3">
    <location>
        <begin position="155"/>
        <end position="308"/>
    </location>
</feature>
<dbReference type="UniPathway" id="UPA00060">
    <property type="reaction ID" value="UER00142"/>
</dbReference>
<feature type="binding site" evidence="1">
    <location>
        <position position="267"/>
    </location>
    <ligand>
        <name>substrate</name>
    </ligand>
</feature>
<dbReference type="EC" id="2.7.4.16" evidence="1"/>
<comment type="caution">
    <text evidence="4">The sequence shown here is derived from an EMBL/GenBank/DDBJ whole genome shotgun (WGS) entry which is preliminary data.</text>
</comment>
<dbReference type="GO" id="GO:0005524">
    <property type="term" value="F:ATP binding"/>
    <property type="evidence" value="ECO:0007669"/>
    <property type="project" value="UniProtKB-UniRule"/>
</dbReference>
<dbReference type="GO" id="GO:0009229">
    <property type="term" value="P:thiamine diphosphate biosynthetic process"/>
    <property type="evidence" value="ECO:0007669"/>
    <property type="project" value="UniProtKB-UniRule"/>
</dbReference>